<dbReference type="AlphaFoldDB" id="A0A267FS67"/>
<keyword evidence="10" id="KW-1185">Reference proteome</keyword>
<dbReference type="SUPFAM" id="SSF48464">
    <property type="entry name" value="ENTH/VHS domain"/>
    <property type="match status" value="1"/>
</dbReference>
<feature type="region of interest" description="Disordered" evidence="7">
    <location>
        <begin position="273"/>
        <end position="292"/>
    </location>
</feature>
<feature type="region of interest" description="Disordered" evidence="7">
    <location>
        <begin position="470"/>
        <end position="517"/>
    </location>
</feature>
<dbReference type="Proteomes" id="UP000215902">
    <property type="component" value="Unassembled WGS sequence"/>
</dbReference>
<evidence type="ECO:0000313" key="9">
    <source>
        <dbReference type="EMBL" id="PAA76593.1"/>
    </source>
</evidence>
<dbReference type="PANTHER" id="PTHR12276:SF115">
    <property type="entry name" value="FI19443P1"/>
    <property type="match status" value="1"/>
</dbReference>
<dbReference type="GO" id="GO:0030276">
    <property type="term" value="F:clathrin binding"/>
    <property type="evidence" value="ECO:0007669"/>
    <property type="project" value="TreeGrafter"/>
</dbReference>
<comment type="subcellular location">
    <subcellularLocation>
        <location evidence="1">Cytoplasm</location>
    </subcellularLocation>
</comment>
<evidence type="ECO:0000256" key="1">
    <source>
        <dbReference type="ARBA" id="ARBA00004496"/>
    </source>
</evidence>
<name>A0A267FS67_9PLAT</name>
<dbReference type="CDD" id="cd16990">
    <property type="entry name" value="ENTH_Epsin"/>
    <property type="match status" value="1"/>
</dbReference>
<keyword evidence="4" id="KW-0597">Phosphoprotein</keyword>
<evidence type="ECO:0000256" key="4">
    <source>
        <dbReference type="ARBA" id="ARBA00022553"/>
    </source>
</evidence>
<dbReference type="GO" id="GO:0005886">
    <property type="term" value="C:plasma membrane"/>
    <property type="evidence" value="ECO:0007669"/>
    <property type="project" value="TreeGrafter"/>
</dbReference>
<evidence type="ECO:0000256" key="6">
    <source>
        <dbReference type="ARBA" id="ARBA00023121"/>
    </source>
</evidence>
<dbReference type="Pfam" id="PF01417">
    <property type="entry name" value="ENTH"/>
    <property type="match status" value="1"/>
</dbReference>
<dbReference type="PROSITE" id="PS50942">
    <property type="entry name" value="ENTH"/>
    <property type="match status" value="1"/>
</dbReference>
<dbReference type="FunFam" id="1.25.40.90:FF:000002">
    <property type="entry name" value="epsin-2 isoform X1"/>
    <property type="match status" value="1"/>
</dbReference>
<dbReference type="Gene3D" id="1.25.40.90">
    <property type="match status" value="1"/>
</dbReference>
<evidence type="ECO:0000259" key="8">
    <source>
        <dbReference type="PROSITE" id="PS50942"/>
    </source>
</evidence>
<keyword evidence="6" id="KW-0446">Lipid-binding</keyword>
<keyword evidence="3" id="KW-0963">Cytoplasm</keyword>
<protein>
    <recommendedName>
        <fullName evidence="8">ENTH domain-containing protein</fullName>
    </recommendedName>
</protein>
<evidence type="ECO:0000256" key="7">
    <source>
        <dbReference type="SAM" id="MobiDB-lite"/>
    </source>
</evidence>
<feature type="region of interest" description="Disordered" evidence="7">
    <location>
        <begin position="371"/>
        <end position="395"/>
    </location>
</feature>
<feature type="compositionally biased region" description="Low complexity" evidence="7">
    <location>
        <begin position="413"/>
        <end position="433"/>
    </location>
</feature>
<evidence type="ECO:0000256" key="2">
    <source>
        <dbReference type="ARBA" id="ARBA00010130"/>
    </source>
</evidence>
<dbReference type="GO" id="GO:0005768">
    <property type="term" value="C:endosome"/>
    <property type="evidence" value="ECO:0007669"/>
    <property type="project" value="TreeGrafter"/>
</dbReference>
<feature type="region of interest" description="Disordered" evidence="7">
    <location>
        <begin position="407"/>
        <end position="434"/>
    </location>
</feature>
<feature type="compositionally biased region" description="Low complexity" evidence="7">
    <location>
        <begin position="308"/>
        <end position="325"/>
    </location>
</feature>
<dbReference type="SMART" id="SM00726">
    <property type="entry name" value="UIM"/>
    <property type="match status" value="2"/>
</dbReference>
<keyword evidence="5" id="KW-0677">Repeat</keyword>
<feature type="region of interest" description="Disordered" evidence="7">
    <location>
        <begin position="308"/>
        <end position="328"/>
    </location>
</feature>
<evidence type="ECO:0000256" key="5">
    <source>
        <dbReference type="ARBA" id="ARBA00022737"/>
    </source>
</evidence>
<dbReference type="STRING" id="282301.A0A267FS67"/>
<reference evidence="9 10" key="1">
    <citation type="submission" date="2017-06" db="EMBL/GenBank/DDBJ databases">
        <title>A platform for efficient transgenesis in Macrostomum lignano, a flatworm model organism for stem cell research.</title>
        <authorList>
            <person name="Berezikov E."/>
        </authorList>
    </citation>
    <scope>NUCLEOTIDE SEQUENCE [LARGE SCALE GENOMIC DNA]</scope>
    <source>
        <strain evidence="9">DV1</strain>
        <tissue evidence="9">Whole organism</tissue>
    </source>
</reference>
<feature type="non-terminal residue" evidence="9">
    <location>
        <position position="1"/>
    </location>
</feature>
<dbReference type="InterPro" id="IPR013809">
    <property type="entry name" value="ENTH"/>
</dbReference>
<dbReference type="GO" id="GO:0005543">
    <property type="term" value="F:phospholipid binding"/>
    <property type="evidence" value="ECO:0007669"/>
    <property type="project" value="TreeGrafter"/>
</dbReference>
<dbReference type="PANTHER" id="PTHR12276">
    <property type="entry name" value="EPSIN/ENT-RELATED"/>
    <property type="match status" value="1"/>
</dbReference>
<accession>A0A267FS67</accession>
<evidence type="ECO:0000313" key="10">
    <source>
        <dbReference type="Proteomes" id="UP000215902"/>
    </source>
</evidence>
<dbReference type="EMBL" id="NIVC01000809">
    <property type="protein sequence ID" value="PAA76593.1"/>
    <property type="molecule type" value="Genomic_DNA"/>
</dbReference>
<feature type="region of interest" description="Disordered" evidence="7">
    <location>
        <begin position="179"/>
        <end position="229"/>
    </location>
</feature>
<proteinExistence type="inferred from homology"/>
<dbReference type="GO" id="GO:0030125">
    <property type="term" value="C:clathrin vesicle coat"/>
    <property type="evidence" value="ECO:0007669"/>
    <property type="project" value="TreeGrafter"/>
</dbReference>
<dbReference type="SMART" id="SM00273">
    <property type="entry name" value="ENTH"/>
    <property type="match status" value="1"/>
</dbReference>
<gene>
    <name evidence="9" type="ORF">BOX15_Mlig009394g3</name>
</gene>
<sequence length="517" mass="55347">FSLRFLIHSSPEHLEHLISESSCFLSRCLVVMTTIRRNFKNIVHNYSDAKVKVREATSNDPWGPSSTLMAEIAEMTYNVMAYTEIMSMIWKRLNDKNKNWRHVYKALVLLDYLIKTGSERVAQQCKENLFVIQSLRDFQYIEEARDHGLNVREKAKQLVALLKDDERLRAERAKALLTRERLHQGVGHHTGSGSGRSRMRAPEFAGSGDDLPASPGAAAAVTAGGGGGVHQEAEDIELQLALALSKEEHEQEMRRREAEGLKEDMKLRMALEASKRDEEERQKKGATVTRQKSGTLVDLIDTSLSAAPANAPDPWANSATTATASIGGGASARDPWNLGSADPWATGATASVGANGSSFAIGDPWAKSATAMSATAAPPPLPARQPQSSGSDLQSLSADLWAPAAAQPPDLLSSSNSAEQQQQPPPSASASKSVAKNFLSEHGNLVNLDSLVSAPKAGAGTNPFASGLGGVNPFASSGPGSAGQPTLAELQQQQQQHHFNMSHEPVPASAAGLNPFL</sequence>
<dbReference type="InterPro" id="IPR003903">
    <property type="entry name" value="UIM_dom"/>
</dbReference>
<feature type="domain" description="ENTH" evidence="8">
    <location>
        <begin position="41"/>
        <end position="172"/>
    </location>
</feature>
<dbReference type="InterPro" id="IPR008942">
    <property type="entry name" value="ENTH_VHS"/>
</dbReference>
<organism evidence="9 10">
    <name type="scientific">Macrostomum lignano</name>
    <dbReference type="NCBI Taxonomy" id="282301"/>
    <lineage>
        <taxon>Eukaryota</taxon>
        <taxon>Metazoa</taxon>
        <taxon>Spiralia</taxon>
        <taxon>Lophotrochozoa</taxon>
        <taxon>Platyhelminthes</taxon>
        <taxon>Rhabditophora</taxon>
        <taxon>Macrostomorpha</taxon>
        <taxon>Macrostomida</taxon>
        <taxon>Macrostomidae</taxon>
        <taxon>Macrostomum</taxon>
    </lineage>
</organism>
<feature type="compositionally biased region" description="Basic and acidic residues" evidence="7">
    <location>
        <begin position="273"/>
        <end position="283"/>
    </location>
</feature>
<evidence type="ECO:0000256" key="3">
    <source>
        <dbReference type="ARBA" id="ARBA00022490"/>
    </source>
</evidence>
<dbReference type="OrthoDB" id="4033880at2759"/>
<comment type="similarity">
    <text evidence="2">Belongs to the epsin family.</text>
</comment>
<dbReference type="GO" id="GO:0006897">
    <property type="term" value="P:endocytosis"/>
    <property type="evidence" value="ECO:0007669"/>
    <property type="project" value="TreeGrafter"/>
</dbReference>
<comment type="caution">
    <text evidence="9">The sequence shown here is derived from an EMBL/GenBank/DDBJ whole genome shotgun (WGS) entry which is preliminary data.</text>
</comment>